<gene>
    <name evidence="2" type="ORF">COU31_00550</name>
</gene>
<keyword evidence="1" id="KW-0175">Coiled coil</keyword>
<accession>A0A2M6W525</accession>
<name>A0A2M6W525_9BACT</name>
<organism evidence="2 3">
    <name type="scientific">Candidatus Magasanikbacteria bacterium CG10_big_fil_rev_8_21_14_0_10_40_10</name>
    <dbReference type="NCBI Taxonomy" id="1974648"/>
    <lineage>
        <taxon>Bacteria</taxon>
        <taxon>Candidatus Magasanikiibacteriota</taxon>
    </lineage>
</organism>
<feature type="coiled-coil region" evidence="1">
    <location>
        <begin position="86"/>
        <end position="124"/>
    </location>
</feature>
<dbReference type="Proteomes" id="UP000231183">
    <property type="component" value="Unassembled WGS sequence"/>
</dbReference>
<dbReference type="EMBL" id="PFBX01000004">
    <property type="protein sequence ID" value="PIT87896.1"/>
    <property type="molecule type" value="Genomic_DNA"/>
</dbReference>
<dbReference type="AlphaFoldDB" id="A0A2M6W525"/>
<sequence length="125" mass="14188">MTQAPINNQLADDQLSDQEEQLKQVAIARGQKLGFLIAKANIPDEQKQAWMELAEHMDNEQLDRFVQALEAQFVVAQSPELDKKFEDDVRQAEDKYQARVNKAKDEALAEMAELEGMLDKAGKKD</sequence>
<reference evidence="3" key="1">
    <citation type="submission" date="2017-09" db="EMBL/GenBank/DDBJ databases">
        <title>Depth-based differentiation of microbial function through sediment-hosted aquifers and enrichment of novel symbionts in the deep terrestrial subsurface.</title>
        <authorList>
            <person name="Probst A.J."/>
            <person name="Ladd B."/>
            <person name="Jarett J.K."/>
            <person name="Geller-Mcgrath D.E."/>
            <person name="Sieber C.M.K."/>
            <person name="Emerson J.B."/>
            <person name="Anantharaman K."/>
            <person name="Thomas B.C."/>
            <person name="Malmstrom R."/>
            <person name="Stieglmeier M."/>
            <person name="Klingl A."/>
            <person name="Woyke T."/>
            <person name="Ryan C.M."/>
            <person name="Banfield J.F."/>
        </authorList>
    </citation>
    <scope>NUCLEOTIDE SEQUENCE [LARGE SCALE GENOMIC DNA]</scope>
</reference>
<evidence type="ECO:0000313" key="3">
    <source>
        <dbReference type="Proteomes" id="UP000231183"/>
    </source>
</evidence>
<comment type="caution">
    <text evidence="2">The sequence shown here is derived from an EMBL/GenBank/DDBJ whole genome shotgun (WGS) entry which is preliminary data.</text>
</comment>
<protein>
    <submittedName>
        <fullName evidence="2">Uncharacterized protein</fullName>
    </submittedName>
</protein>
<proteinExistence type="predicted"/>
<evidence type="ECO:0000256" key="1">
    <source>
        <dbReference type="SAM" id="Coils"/>
    </source>
</evidence>
<evidence type="ECO:0000313" key="2">
    <source>
        <dbReference type="EMBL" id="PIT87896.1"/>
    </source>
</evidence>